<evidence type="ECO:0000313" key="2">
    <source>
        <dbReference type="EMBL" id="VVC97779.1"/>
    </source>
</evidence>
<evidence type="ECO:0000313" key="3">
    <source>
        <dbReference type="Proteomes" id="UP000324832"/>
    </source>
</evidence>
<dbReference type="EMBL" id="FZQP02003333">
    <property type="protein sequence ID" value="VVC97779.1"/>
    <property type="molecule type" value="Genomic_DNA"/>
</dbReference>
<feature type="compositionally biased region" description="Basic and acidic residues" evidence="1">
    <location>
        <begin position="28"/>
        <end position="80"/>
    </location>
</feature>
<feature type="region of interest" description="Disordered" evidence="1">
    <location>
        <begin position="28"/>
        <end position="91"/>
    </location>
</feature>
<protein>
    <submittedName>
        <fullName evidence="2">Uncharacterized protein</fullName>
    </submittedName>
</protein>
<keyword evidence="3" id="KW-1185">Reference proteome</keyword>
<reference evidence="2 3" key="1">
    <citation type="submission" date="2017-07" db="EMBL/GenBank/DDBJ databases">
        <authorList>
            <person name="Talla V."/>
            <person name="Backstrom N."/>
        </authorList>
    </citation>
    <scope>NUCLEOTIDE SEQUENCE [LARGE SCALE GENOMIC DNA]</scope>
</reference>
<proteinExistence type="predicted"/>
<name>A0A5E4QKY2_9NEOP</name>
<dbReference type="Proteomes" id="UP000324832">
    <property type="component" value="Unassembled WGS sequence"/>
</dbReference>
<accession>A0A5E4QKY2</accession>
<dbReference type="AlphaFoldDB" id="A0A5E4QKY2"/>
<sequence>MFVLNFIDVIDIIEIHYVGSTNKERTSTWRSKDGARDERRDDRDRYPPRDREGFRSDREREGFRSDRERDGFRGDRDRFPPRRMAHGATTVTGPGVTTVTVRAAMTVTARAPDVTTAIDVRRHHDEKKNGSVCYDCARFCGFCVTNLGILIYFGYLNIKGEFEVLSSIFISI</sequence>
<gene>
    <name evidence="2" type="ORF">LSINAPIS_LOCUS8987</name>
</gene>
<organism evidence="2 3">
    <name type="scientific">Leptidea sinapis</name>
    <dbReference type="NCBI Taxonomy" id="189913"/>
    <lineage>
        <taxon>Eukaryota</taxon>
        <taxon>Metazoa</taxon>
        <taxon>Ecdysozoa</taxon>
        <taxon>Arthropoda</taxon>
        <taxon>Hexapoda</taxon>
        <taxon>Insecta</taxon>
        <taxon>Pterygota</taxon>
        <taxon>Neoptera</taxon>
        <taxon>Endopterygota</taxon>
        <taxon>Lepidoptera</taxon>
        <taxon>Glossata</taxon>
        <taxon>Ditrysia</taxon>
        <taxon>Papilionoidea</taxon>
        <taxon>Pieridae</taxon>
        <taxon>Dismorphiinae</taxon>
        <taxon>Leptidea</taxon>
    </lineage>
</organism>
<evidence type="ECO:0000256" key="1">
    <source>
        <dbReference type="SAM" id="MobiDB-lite"/>
    </source>
</evidence>